<organism evidence="2 3">
    <name type="scientific">Bradymonas sediminis</name>
    <dbReference type="NCBI Taxonomy" id="1548548"/>
    <lineage>
        <taxon>Bacteria</taxon>
        <taxon>Deltaproteobacteria</taxon>
        <taxon>Bradymonadales</taxon>
        <taxon>Bradymonadaceae</taxon>
        <taxon>Bradymonas</taxon>
    </lineage>
</organism>
<dbReference type="Pfam" id="PF00535">
    <property type="entry name" value="Glycos_transf_2"/>
    <property type="match status" value="1"/>
</dbReference>
<dbReference type="OrthoDB" id="9810303at2"/>
<protein>
    <submittedName>
        <fullName evidence="2">Glycosyltransferase family 2 protein</fullName>
    </submittedName>
</protein>
<dbReference type="InterPro" id="IPR050256">
    <property type="entry name" value="Glycosyltransferase_2"/>
</dbReference>
<dbReference type="PANTHER" id="PTHR48090">
    <property type="entry name" value="UNDECAPRENYL-PHOSPHATE 4-DEOXY-4-FORMAMIDO-L-ARABINOSE TRANSFERASE-RELATED"/>
    <property type="match status" value="1"/>
</dbReference>
<dbReference type="KEGG" id="bsed:DN745_02810"/>
<dbReference type="InterPro" id="IPR001173">
    <property type="entry name" value="Glyco_trans_2-like"/>
</dbReference>
<dbReference type="GO" id="GO:0016740">
    <property type="term" value="F:transferase activity"/>
    <property type="evidence" value="ECO:0007669"/>
    <property type="project" value="UniProtKB-KW"/>
</dbReference>
<evidence type="ECO:0000259" key="1">
    <source>
        <dbReference type="Pfam" id="PF00535"/>
    </source>
</evidence>
<dbReference type="Gene3D" id="3.90.550.10">
    <property type="entry name" value="Spore Coat Polysaccharide Biosynthesis Protein SpsA, Chain A"/>
    <property type="match status" value="1"/>
</dbReference>
<dbReference type="CDD" id="cd04179">
    <property type="entry name" value="DPM_DPG-synthase_like"/>
    <property type="match status" value="1"/>
</dbReference>
<evidence type="ECO:0000313" key="2">
    <source>
        <dbReference type="EMBL" id="AWV88328.1"/>
    </source>
</evidence>
<feature type="domain" description="Glycosyltransferase 2-like" evidence="1">
    <location>
        <begin position="24"/>
        <end position="145"/>
    </location>
</feature>
<reference evidence="2 3" key="1">
    <citation type="submission" date="2018-06" db="EMBL/GenBank/DDBJ databases">
        <title>Lujinxingia sediminis gen. nov. sp. nov., a new facultative anaerobic member of the class Deltaproteobacteria, and proposal of Lujinxingaceae fam. nov.</title>
        <authorList>
            <person name="Guo L.-Y."/>
            <person name="Li C.-M."/>
            <person name="Wang S."/>
            <person name="Du Z.-J."/>
        </authorList>
    </citation>
    <scope>NUCLEOTIDE SEQUENCE [LARGE SCALE GENOMIC DNA]</scope>
    <source>
        <strain evidence="2 3">FA350</strain>
    </source>
</reference>
<dbReference type="InterPro" id="IPR029044">
    <property type="entry name" value="Nucleotide-diphossugar_trans"/>
</dbReference>
<dbReference type="PANTHER" id="PTHR48090:SF7">
    <property type="entry name" value="RFBJ PROTEIN"/>
    <property type="match status" value="1"/>
</dbReference>
<gene>
    <name evidence="2" type="ORF">DN745_02810</name>
</gene>
<dbReference type="RefSeq" id="WP_111331973.1">
    <property type="nucleotide sequence ID" value="NZ_CP030032.1"/>
</dbReference>
<dbReference type="SUPFAM" id="SSF53448">
    <property type="entry name" value="Nucleotide-diphospho-sugar transferases"/>
    <property type="match status" value="1"/>
</dbReference>
<keyword evidence="2" id="KW-0808">Transferase</keyword>
<keyword evidence="3" id="KW-1185">Reference proteome</keyword>
<evidence type="ECO:0000313" key="3">
    <source>
        <dbReference type="Proteomes" id="UP000249799"/>
    </source>
</evidence>
<dbReference type="AlphaFoldDB" id="A0A2Z4FHY7"/>
<name>A0A2Z4FHY7_9DELT</name>
<accession>A0A2Z4FHY7</accession>
<proteinExistence type="predicted"/>
<dbReference type="EMBL" id="CP030032">
    <property type="protein sequence ID" value="AWV88328.1"/>
    <property type="molecule type" value="Genomic_DNA"/>
</dbReference>
<dbReference type="Proteomes" id="UP000249799">
    <property type="component" value="Chromosome"/>
</dbReference>
<sequence length="264" mass="28647">MVYSALNRDFANGEVVDAKKRIAVVIPAYCETRLLPATLASIPAFVDQIIVVDDGSPDKTFEVAGAAAQSDARVNVIRMGYNYGVGRAITRGYEYALESGADVIAVMAADNQMDPDDLARVIAPVLAGQADYAKGNRLAHPDSYQMPQMRRFGTRLLGKLTGVIGGYAELDDAQCGYTAISARALEHLPLHKLYPRYGYPNDLILRLSEVGARIEQPVVRPVYATEQSGLHIPRVILPIAGILARGALRRASNRLRGRPKMLAA</sequence>